<sequence>MSTTGNSQLCSSCFRAITPCGSPSPDFCANYGQQDARVVHQRVCALLAVEHNSLSPAHAPPPPWHLSLSVLSLASDPPPPDPSSSTSAAAPTALSVHMHEPFHRLSARDWLYDRPEHDVFRLLIDVYRVRMADQFETSIDGTGVDADCVWNVGTSSSIGGFTRFLYRIYNTAPDLMPTWWSLNAHVRCREYGMPTTAMPIREGEGECATVAAPWQDLRRMVGRQDVARFYRDTTMPTQMAVFAGLVYGGGAGGMSTDEMLRLWVNVENAERMGPGGPLFDRTEGYSREFIPLDAAFIDQLYAWIKRKKEQVGITPETARVSESSISPENVYKPIKDPYEVRVLEIQPGEFNDPLRASLVHCTLEFEYQPIPLETKTGSDGPHRTGETRYALSMGLERLVFYTALSYTWGTGRPDATIVCDGQPLGITASLETALRHFRRKDHAIVMWIDQICIDQKNGKEKEQQIPLMSRIYSHALNTAIWLGAGLDEPTTNNSDDDDSSDIDATTTAFALLRQIHARFRFHTDTTISTPADLLRLRLPPTTSSAWRRLRALFALPWFARLWVIQELILSRSPWMVLGTHSNANAPDILAMPYNDFSNACYAIVESGLHRFLSLHSDDASAALTGAETLYKLDGKRLAYTSLQEPPGLFAMLVATRYAACSISQDKVYGLLGICGRAARGIAVDYDRGADELYREVAVMFLEDAVAELARAKEVEYDADLSLHRRGVFDVLICVDRGPVGEGEKGEGEKGDMPSWCPDWRRDWVTEALGLATSTASFYKAGGGADPRLVIGAGGRELVLEGKVFDVVGEVGDAFAEPHLGLPAEVLSLQQ</sequence>
<name>A0A5N5CU03_9PEZI</name>
<evidence type="ECO:0000313" key="2">
    <source>
        <dbReference type="EMBL" id="KAB2568815.1"/>
    </source>
</evidence>
<evidence type="ECO:0000313" key="3">
    <source>
        <dbReference type="Proteomes" id="UP000325902"/>
    </source>
</evidence>
<dbReference type="InterPro" id="IPR052895">
    <property type="entry name" value="HetReg/Transcr_Mod"/>
</dbReference>
<protein>
    <submittedName>
        <fullName evidence="2">Heterokaryon incompatibility protein 6</fullName>
    </submittedName>
</protein>
<gene>
    <name evidence="2" type="primary">het-6_12</name>
    <name evidence="2" type="ORF">DBV05_g12511</name>
</gene>
<accession>A0A5N5CU03</accession>
<dbReference type="InterPro" id="IPR010730">
    <property type="entry name" value="HET"/>
</dbReference>
<dbReference type="Proteomes" id="UP000325902">
    <property type="component" value="Unassembled WGS sequence"/>
</dbReference>
<dbReference type="PANTHER" id="PTHR24148:SF82">
    <property type="entry name" value="HETEROKARYON INCOMPATIBILITY DOMAIN-CONTAINING PROTEIN"/>
    <property type="match status" value="1"/>
</dbReference>
<dbReference type="OrthoDB" id="2288928at2759"/>
<feature type="domain" description="Heterokaryon incompatibility" evidence="1">
    <location>
        <begin position="401"/>
        <end position="566"/>
    </location>
</feature>
<comment type="caution">
    <text evidence="2">The sequence shown here is derived from an EMBL/GenBank/DDBJ whole genome shotgun (WGS) entry which is preliminary data.</text>
</comment>
<dbReference type="PANTHER" id="PTHR24148">
    <property type="entry name" value="ANKYRIN REPEAT DOMAIN-CONTAINING PROTEIN 39 HOMOLOG-RELATED"/>
    <property type="match status" value="1"/>
</dbReference>
<organism evidence="2 3">
    <name type="scientific">Lasiodiplodia theobromae</name>
    <dbReference type="NCBI Taxonomy" id="45133"/>
    <lineage>
        <taxon>Eukaryota</taxon>
        <taxon>Fungi</taxon>
        <taxon>Dikarya</taxon>
        <taxon>Ascomycota</taxon>
        <taxon>Pezizomycotina</taxon>
        <taxon>Dothideomycetes</taxon>
        <taxon>Dothideomycetes incertae sedis</taxon>
        <taxon>Botryosphaeriales</taxon>
        <taxon>Botryosphaeriaceae</taxon>
        <taxon>Lasiodiplodia</taxon>
    </lineage>
</organism>
<dbReference type="AlphaFoldDB" id="A0A5N5CU03"/>
<evidence type="ECO:0000259" key="1">
    <source>
        <dbReference type="Pfam" id="PF06985"/>
    </source>
</evidence>
<dbReference type="Pfam" id="PF06985">
    <property type="entry name" value="HET"/>
    <property type="match status" value="1"/>
</dbReference>
<keyword evidence="3" id="KW-1185">Reference proteome</keyword>
<proteinExistence type="predicted"/>
<reference evidence="2 3" key="1">
    <citation type="journal article" date="2019" name="Sci. Rep.">
        <title>A multi-omics analysis of the grapevine pathogen Lasiodiplodia theobromae reveals that temperature affects the expression of virulence- and pathogenicity-related genes.</title>
        <authorList>
            <person name="Felix C."/>
            <person name="Meneses R."/>
            <person name="Goncalves M.F.M."/>
            <person name="Tilleman L."/>
            <person name="Duarte A.S."/>
            <person name="Jorrin-Novo J.V."/>
            <person name="Van de Peer Y."/>
            <person name="Deforce D."/>
            <person name="Van Nieuwerburgh F."/>
            <person name="Esteves A.C."/>
            <person name="Alves A."/>
        </authorList>
    </citation>
    <scope>NUCLEOTIDE SEQUENCE [LARGE SCALE GENOMIC DNA]</scope>
    <source>
        <strain evidence="2 3">LA-SOL3</strain>
    </source>
</reference>
<dbReference type="EMBL" id="VCHE01000267">
    <property type="protein sequence ID" value="KAB2568815.1"/>
    <property type="molecule type" value="Genomic_DNA"/>
</dbReference>